<dbReference type="OrthoDB" id="9805924at2"/>
<dbReference type="Proteomes" id="UP000199516">
    <property type="component" value="Unassembled WGS sequence"/>
</dbReference>
<dbReference type="STRING" id="930128.SAMN05192532_10865"/>
<reference evidence="2 3" key="1">
    <citation type="submission" date="2016-10" db="EMBL/GenBank/DDBJ databases">
        <authorList>
            <person name="de Groot N.N."/>
        </authorList>
    </citation>
    <scope>NUCLEOTIDE SEQUENCE [LARGE SCALE GENOMIC DNA]</scope>
    <source>
        <strain evidence="2 3">DSM 23995</strain>
    </source>
</reference>
<dbReference type="AlphaFoldDB" id="A0A1I2F216"/>
<evidence type="ECO:0000313" key="3">
    <source>
        <dbReference type="Proteomes" id="UP000199516"/>
    </source>
</evidence>
<keyword evidence="2" id="KW-0687">Ribonucleoprotein</keyword>
<dbReference type="EMBL" id="FONT01000008">
    <property type="protein sequence ID" value="SFE99392.1"/>
    <property type="molecule type" value="Genomic_DNA"/>
</dbReference>
<accession>A0A1I2F216</accession>
<keyword evidence="2" id="KW-0689">Ribosomal protein</keyword>
<dbReference type="RefSeq" id="WP_091663529.1">
    <property type="nucleotide sequence ID" value="NZ_FONT01000008.1"/>
</dbReference>
<keyword evidence="3" id="KW-1185">Reference proteome</keyword>
<dbReference type="PROSITE" id="PS51186">
    <property type="entry name" value="GNAT"/>
    <property type="match status" value="1"/>
</dbReference>
<feature type="domain" description="N-acetyltransferase" evidence="1">
    <location>
        <begin position="1"/>
        <end position="143"/>
    </location>
</feature>
<organism evidence="2 3">
    <name type="scientific">Alteribacillus iranensis</name>
    <dbReference type="NCBI Taxonomy" id="930128"/>
    <lineage>
        <taxon>Bacteria</taxon>
        <taxon>Bacillati</taxon>
        <taxon>Bacillota</taxon>
        <taxon>Bacilli</taxon>
        <taxon>Bacillales</taxon>
        <taxon>Bacillaceae</taxon>
        <taxon>Alteribacillus</taxon>
    </lineage>
</organism>
<dbReference type="Pfam" id="PF00583">
    <property type="entry name" value="Acetyltransf_1"/>
    <property type="match status" value="1"/>
</dbReference>
<dbReference type="CDD" id="cd04301">
    <property type="entry name" value="NAT_SF"/>
    <property type="match status" value="1"/>
</dbReference>
<evidence type="ECO:0000313" key="2">
    <source>
        <dbReference type="EMBL" id="SFE99392.1"/>
    </source>
</evidence>
<dbReference type="InterPro" id="IPR016181">
    <property type="entry name" value="Acyl_CoA_acyltransferase"/>
</dbReference>
<evidence type="ECO:0000259" key="1">
    <source>
        <dbReference type="PROSITE" id="PS51186"/>
    </source>
</evidence>
<proteinExistence type="predicted"/>
<sequence length="143" mass="16949">MEIKNATMEEFDIAFDYIENLWTSNDYDKDTVRKVYQEVLENENDFAFFLYDEGEVKGFCHGTYFNTFWHSGKSCYVSSIISNEKDRGKGYGRMLMDHAKKLAEDKECKAMFLDTGIAREEAHRFYEIYGFEKCAYCYQLKLD</sequence>
<name>A0A1I2F216_9BACI</name>
<dbReference type="GO" id="GO:0005840">
    <property type="term" value="C:ribosome"/>
    <property type="evidence" value="ECO:0007669"/>
    <property type="project" value="UniProtKB-KW"/>
</dbReference>
<dbReference type="SUPFAM" id="SSF55729">
    <property type="entry name" value="Acyl-CoA N-acyltransferases (Nat)"/>
    <property type="match status" value="1"/>
</dbReference>
<dbReference type="GO" id="GO:0016747">
    <property type="term" value="F:acyltransferase activity, transferring groups other than amino-acyl groups"/>
    <property type="evidence" value="ECO:0007669"/>
    <property type="project" value="InterPro"/>
</dbReference>
<protein>
    <submittedName>
        <fullName evidence="2">Ribosomal protein S18 acetylase RimI</fullName>
    </submittedName>
</protein>
<gene>
    <name evidence="2" type="ORF">SAMN05192532_10865</name>
</gene>
<dbReference type="Gene3D" id="3.40.630.30">
    <property type="match status" value="1"/>
</dbReference>
<dbReference type="InterPro" id="IPR000182">
    <property type="entry name" value="GNAT_dom"/>
</dbReference>